<gene>
    <name evidence="1" type="ORF">BCR34DRAFT_595130</name>
</gene>
<accession>A0A1Y1XSH4</accession>
<dbReference type="OrthoDB" id="938668at2759"/>
<evidence type="ECO:0000313" key="2">
    <source>
        <dbReference type="Proteomes" id="UP000193144"/>
    </source>
</evidence>
<dbReference type="SUPFAM" id="SSF52833">
    <property type="entry name" value="Thioredoxin-like"/>
    <property type="match status" value="1"/>
</dbReference>
<organism evidence="1 2">
    <name type="scientific">Clohesyomyces aquaticus</name>
    <dbReference type="NCBI Taxonomy" id="1231657"/>
    <lineage>
        <taxon>Eukaryota</taxon>
        <taxon>Fungi</taxon>
        <taxon>Dikarya</taxon>
        <taxon>Ascomycota</taxon>
        <taxon>Pezizomycotina</taxon>
        <taxon>Dothideomycetes</taxon>
        <taxon>Pleosporomycetidae</taxon>
        <taxon>Pleosporales</taxon>
        <taxon>Lindgomycetaceae</taxon>
        <taxon>Clohesyomyces</taxon>
    </lineage>
</organism>
<keyword evidence="2" id="KW-1185">Reference proteome</keyword>
<protein>
    <submittedName>
        <fullName evidence="1">Thioredoxin-like protein</fullName>
    </submittedName>
</protein>
<comment type="caution">
    <text evidence="1">The sequence shown here is derived from an EMBL/GenBank/DDBJ whole genome shotgun (WGS) entry which is preliminary data.</text>
</comment>
<proteinExistence type="predicted"/>
<dbReference type="EMBL" id="MCFA01000731">
    <property type="protein sequence ID" value="ORX88690.1"/>
    <property type="molecule type" value="Genomic_DNA"/>
</dbReference>
<dbReference type="InterPro" id="IPR010634">
    <property type="entry name" value="DUF1223"/>
</dbReference>
<dbReference type="InterPro" id="IPR036249">
    <property type="entry name" value="Thioredoxin-like_sf"/>
</dbReference>
<evidence type="ECO:0000313" key="1">
    <source>
        <dbReference type="EMBL" id="ORX88690.1"/>
    </source>
</evidence>
<dbReference type="STRING" id="1231657.A0A1Y1XSH4"/>
<dbReference type="Proteomes" id="UP000193144">
    <property type="component" value="Unassembled WGS sequence"/>
</dbReference>
<dbReference type="AlphaFoldDB" id="A0A1Y1XSH4"/>
<name>A0A1Y1XSH4_9PLEO</name>
<reference evidence="1 2" key="1">
    <citation type="submission" date="2016-07" db="EMBL/GenBank/DDBJ databases">
        <title>Pervasive Adenine N6-methylation of Active Genes in Fungi.</title>
        <authorList>
            <consortium name="DOE Joint Genome Institute"/>
            <person name="Mondo S.J."/>
            <person name="Dannebaum R.O."/>
            <person name="Kuo R.C."/>
            <person name="Labutti K."/>
            <person name="Haridas S."/>
            <person name="Kuo A."/>
            <person name="Salamov A."/>
            <person name="Ahrendt S.R."/>
            <person name="Lipzen A."/>
            <person name="Sullivan W."/>
            <person name="Andreopoulos W.B."/>
            <person name="Clum A."/>
            <person name="Lindquist E."/>
            <person name="Daum C."/>
            <person name="Ramamoorthy G.K."/>
            <person name="Gryganskyi A."/>
            <person name="Culley D."/>
            <person name="Magnuson J.K."/>
            <person name="James T.Y."/>
            <person name="O'Malley M.A."/>
            <person name="Stajich J.E."/>
            <person name="Spatafora J.W."/>
            <person name="Visel A."/>
            <person name="Grigoriev I.V."/>
        </authorList>
    </citation>
    <scope>NUCLEOTIDE SEQUENCE [LARGE SCALE GENOMIC DNA]</scope>
    <source>
        <strain evidence="1 2">CBS 115471</strain>
    </source>
</reference>
<sequence>MEYLGKNTSLLYLFTPQVIVNGVVDGNGAGGKTEFMDLVSRARSMHKGVDWHIYLDANDTDIGIDSDCAEAESHDILLVIYRAGEEVVKAGKGPNKGKKLKHANIAKQVRKIGEWKGGDLTMALPAPKSSMPQGEEAAVLVQADAGGPIVAAAKI</sequence>
<dbReference type="Pfam" id="PF06764">
    <property type="entry name" value="DUF1223"/>
    <property type="match status" value="1"/>
</dbReference>